<name>A0A822XSR5_NELNU</name>
<keyword evidence="2" id="KW-1185">Reference proteome</keyword>
<dbReference type="AlphaFoldDB" id="A0A822XSR5"/>
<comment type="caution">
    <text evidence="1">The sequence shown here is derived from an EMBL/GenBank/DDBJ whole genome shotgun (WGS) entry which is preliminary data.</text>
</comment>
<gene>
    <name evidence="1" type="ORF">HUJ06_023318</name>
</gene>
<dbReference type="EMBL" id="DUZY01000001">
    <property type="protein sequence ID" value="DAD21855.1"/>
    <property type="molecule type" value="Genomic_DNA"/>
</dbReference>
<reference evidence="1 2" key="1">
    <citation type="journal article" date="2020" name="Mol. Biol. Evol.">
        <title>Distinct Expression and Methylation Patterns for Genes with Different Fates following a Single Whole-Genome Duplication in Flowering Plants.</title>
        <authorList>
            <person name="Shi T."/>
            <person name="Rahmani R.S."/>
            <person name="Gugger P.F."/>
            <person name="Wang M."/>
            <person name="Li H."/>
            <person name="Zhang Y."/>
            <person name="Li Z."/>
            <person name="Wang Q."/>
            <person name="Van de Peer Y."/>
            <person name="Marchal K."/>
            <person name="Chen J."/>
        </authorList>
    </citation>
    <scope>NUCLEOTIDE SEQUENCE [LARGE SCALE GENOMIC DNA]</scope>
    <source>
        <tissue evidence="1">Leaf</tissue>
    </source>
</reference>
<protein>
    <submittedName>
        <fullName evidence="1">Uncharacterized protein</fullName>
    </submittedName>
</protein>
<proteinExistence type="predicted"/>
<accession>A0A822XSR5</accession>
<organism evidence="1 2">
    <name type="scientific">Nelumbo nucifera</name>
    <name type="common">Sacred lotus</name>
    <dbReference type="NCBI Taxonomy" id="4432"/>
    <lineage>
        <taxon>Eukaryota</taxon>
        <taxon>Viridiplantae</taxon>
        <taxon>Streptophyta</taxon>
        <taxon>Embryophyta</taxon>
        <taxon>Tracheophyta</taxon>
        <taxon>Spermatophyta</taxon>
        <taxon>Magnoliopsida</taxon>
        <taxon>Proteales</taxon>
        <taxon>Nelumbonaceae</taxon>
        <taxon>Nelumbo</taxon>
    </lineage>
</organism>
<dbReference type="Proteomes" id="UP000607653">
    <property type="component" value="Unassembled WGS sequence"/>
</dbReference>
<evidence type="ECO:0000313" key="2">
    <source>
        <dbReference type="Proteomes" id="UP000607653"/>
    </source>
</evidence>
<evidence type="ECO:0000313" key="1">
    <source>
        <dbReference type="EMBL" id="DAD21855.1"/>
    </source>
</evidence>
<sequence length="26" mass="3070">MLQVTTRCEKSICSNLDLRVMLDWVD</sequence>